<keyword evidence="6" id="KW-1185">Reference proteome</keyword>
<evidence type="ECO:0000259" key="4">
    <source>
        <dbReference type="SMART" id="SM00998"/>
    </source>
</evidence>
<gene>
    <name evidence="5" type="primary">pcaB</name>
    <name evidence="5" type="ORF">GOB93_17145</name>
</gene>
<dbReference type="Gene3D" id="1.10.40.30">
    <property type="entry name" value="Fumarase/aspartase (C-terminal domain)"/>
    <property type="match status" value="1"/>
</dbReference>
<dbReference type="EMBL" id="WOTB01000032">
    <property type="protein sequence ID" value="NHN86348.1"/>
    <property type="molecule type" value="Genomic_DNA"/>
</dbReference>
<evidence type="ECO:0000313" key="5">
    <source>
        <dbReference type="EMBL" id="NHN86348.1"/>
    </source>
</evidence>
<dbReference type="RefSeq" id="WP_173584723.1">
    <property type="nucleotide sequence ID" value="NZ_WOTB01000032.1"/>
</dbReference>
<dbReference type="InterPro" id="IPR020557">
    <property type="entry name" value="Fumarate_lyase_CS"/>
</dbReference>
<keyword evidence="3" id="KW-0175">Coiled coil</keyword>
<dbReference type="Pfam" id="PF00206">
    <property type="entry name" value="Lyase_1"/>
    <property type="match status" value="1"/>
</dbReference>
<dbReference type="PRINTS" id="PR00145">
    <property type="entry name" value="ARGSUCLYASE"/>
</dbReference>
<dbReference type="InterPro" id="IPR022761">
    <property type="entry name" value="Fumarate_lyase_N"/>
</dbReference>
<dbReference type="PROSITE" id="PS00163">
    <property type="entry name" value="FUMARATE_LYASES"/>
    <property type="match status" value="1"/>
</dbReference>
<feature type="domain" description="Adenylosuccinate lyase C-terminal" evidence="4">
    <location>
        <begin position="374"/>
        <end position="453"/>
    </location>
</feature>
<dbReference type="PRINTS" id="PR00149">
    <property type="entry name" value="FUMRATELYASE"/>
</dbReference>
<dbReference type="Pfam" id="PF10397">
    <property type="entry name" value="ADSL_C"/>
    <property type="match status" value="1"/>
</dbReference>
<dbReference type="InterPro" id="IPR019468">
    <property type="entry name" value="AdenyloSucc_lyase_C"/>
</dbReference>
<name>A0ABX0JS98_9PROT</name>
<dbReference type="SUPFAM" id="SSF48557">
    <property type="entry name" value="L-aspartase-like"/>
    <property type="match status" value="1"/>
</dbReference>
<evidence type="ECO:0000256" key="3">
    <source>
        <dbReference type="SAM" id="Coils"/>
    </source>
</evidence>
<keyword evidence="5" id="KW-0413">Isomerase</keyword>
<dbReference type="CDD" id="cd01597">
    <property type="entry name" value="pCLME"/>
    <property type="match status" value="1"/>
</dbReference>
<dbReference type="Proteomes" id="UP000635278">
    <property type="component" value="Unassembled WGS sequence"/>
</dbReference>
<evidence type="ECO:0000313" key="6">
    <source>
        <dbReference type="Proteomes" id="UP000635278"/>
    </source>
</evidence>
<dbReference type="InterPro" id="IPR000362">
    <property type="entry name" value="Fumarate_lyase_fam"/>
</dbReference>
<protein>
    <recommendedName>
        <fullName evidence="2">3-carboxy-cis,cis-muconate cycloisomerase</fullName>
        <ecNumber evidence="2">5.5.1.2</ecNumber>
    </recommendedName>
</protein>
<accession>A0ABX0JS98</accession>
<organism evidence="5 6">
    <name type="scientific">Acetobacter musti</name>
    <dbReference type="NCBI Taxonomy" id="864732"/>
    <lineage>
        <taxon>Bacteria</taxon>
        <taxon>Pseudomonadati</taxon>
        <taxon>Pseudomonadota</taxon>
        <taxon>Alphaproteobacteria</taxon>
        <taxon>Acetobacterales</taxon>
        <taxon>Acetobacteraceae</taxon>
        <taxon>Acetobacter</taxon>
    </lineage>
</organism>
<proteinExistence type="inferred from homology"/>
<evidence type="ECO:0000256" key="1">
    <source>
        <dbReference type="ARBA" id="ARBA00034772"/>
    </source>
</evidence>
<sequence length="465" mass="49211">MSDARFETAGTGSDILLDGMFTTQAVSAALDDQARLRTMMAFEVALAEAEAALDIIPVQAARHIAFCARPEGINVPALAAAAARAGNIAIPFVAAFTAMVARENSEAARYVHWGATSQDVIDTATILQLQEAVMAIRADLQRLEQTLAGITKDHIGTVLPGRTWLQHAVPTTFGLKAAGWLTAVTRARWHLEAAVAQASCVQFGGAAGTLASLDGRGIEVAAELARRLKLGVPPLPWHTLRSDLAACGSALGILCGALGKLARDLSLMMQTEIAETLPPGGKGQGGSSTMPHKRNPVGCAIALSVATQAPGLVATLLSAMVQEHERGLGGWHAEWQTLPALLRLTSASAAQMADTVEAMEICPDAMRNDLGKTRGLMMAEAVSMELANRLGREAAHHLLQQLTRTAVKRNVTLDTVLREDDRVTAILSPDDISRLMNPAGYLGNARAFCIRALEAWRNGGNEECS</sequence>
<feature type="coiled-coil region" evidence="3">
    <location>
        <begin position="126"/>
        <end position="153"/>
    </location>
</feature>
<dbReference type="SMART" id="SM00998">
    <property type="entry name" value="ADSL_C"/>
    <property type="match status" value="1"/>
</dbReference>
<dbReference type="NCBIfam" id="TIGR02426">
    <property type="entry name" value="protocat_pcaB"/>
    <property type="match status" value="1"/>
</dbReference>
<evidence type="ECO:0000256" key="2">
    <source>
        <dbReference type="NCBIfam" id="TIGR02426"/>
    </source>
</evidence>
<reference evidence="5 6" key="1">
    <citation type="journal article" date="2020" name="Int. J. Syst. Evol. Microbiol.">
        <title>Novel acetic acid bacteria from cider fermentations: Acetobacter conturbans sp. nov. and Acetobacter fallax sp. nov.</title>
        <authorList>
            <person name="Sombolestani A.S."/>
            <person name="Cleenwerck I."/>
            <person name="Cnockaert M."/>
            <person name="Borremans W."/>
            <person name="Wieme A.D."/>
            <person name="De Vuyst L."/>
            <person name="Vandamme P."/>
        </authorList>
    </citation>
    <scope>NUCLEOTIDE SEQUENCE [LARGE SCALE GENOMIC DNA]</scope>
    <source>
        <strain evidence="5 6">LMG 30640</strain>
    </source>
</reference>
<dbReference type="EC" id="5.5.1.2" evidence="2"/>
<dbReference type="InterPro" id="IPR008948">
    <property type="entry name" value="L-Aspartase-like"/>
</dbReference>
<comment type="caution">
    <text evidence="5">The sequence shown here is derived from an EMBL/GenBank/DDBJ whole genome shotgun (WGS) entry which is preliminary data.</text>
</comment>
<dbReference type="GO" id="GO:0047472">
    <property type="term" value="F:3-carboxy-cis,cis-muconate cycloisomerase activity"/>
    <property type="evidence" value="ECO:0007669"/>
    <property type="project" value="UniProtKB-EC"/>
</dbReference>
<dbReference type="PANTHER" id="PTHR43172">
    <property type="entry name" value="ADENYLOSUCCINATE LYASE"/>
    <property type="match status" value="1"/>
</dbReference>
<comment type="similarity">
    <text evidence="1">Belongs to the class-II fumarase/aspartase family.</text>
</comment>
<dbReference type="InterPro" id="IPR012789">
    <property type="entry name" value="Protocat_PcaB-like"/>
</dbReference>
<dbReference type="PANTHER" id="PTHR43172:SF2">
    <property type="entry name" value="ADENYLOSUCCINATE LYASE C-TERMINAL DOMAIN-CONTAINING PROTEIN"/>
    <property type="match status" value="1"/>
</dbReference>
<dbReference type="Gene3D" id="1.20.200.10">
    <property type="entry name" value="Fumarase/aspartase (Central domain)"/>
    <property type="match status" value="1"/>
</dbReference>